<evidence type="ECO:0000313" key="1">
    <source>
        <dbReference type="EMBL" id="KKQ90282.1"/>
    </source>
</evidence>
<accession>A0A0G0LGT2</accession>
<dbReference type="AlphaFoldDB" id="A0A0G0LGT2"/>
<evidence type="ECO:0000313" key="2">
    <source>
        <dbReference type="Proteomes" id="UP000033841"/>
    </source>
</evidence>
<reference evidence="1 2" key="1">
    <citation type="journal article" date="2015" name="Nature">
        <title>rRNA introns, odd ribosomes, and small enigmatic genomes across a large radiation of phyla.</title>
        <authorList>
            <person name="Brown C.T."/>
            <person name="Hug L.A."/>
            <person name="Thomas B.C."/>
            <person name="Sharon I."/>
            <person name="Castelle C.J."/>
            <person name="Singh A."/>
            <person name="Wilkins M.J."/>
            <person name="Williams K.H."/>
            <person name="Banfield J.F."/>
        </authorList>
    </citation>
    <scope>NUCLEOTIDE SEQUENCE [LARGE SCALE GENOMIC DNA]</scope>
</reference>
<dbReference type="EMBL" id="LBVR01000041">
    <property type="protein sequence ID" value="KKQ90282.1"/>
    <property type="molecule type" value="Genomic_DNA"/>
</dbReference>
<protein>
    <submittedName>
        <fullName evidence="1">Uncharacterized protein</fullName>
    </submittedName>
</protein>
<comment type="caution">
    <text evidence="1">The sequence shown here is derived from an EMBL/GenBank/DDBJ whole genome shotgun (WGS) entry which is preliminary data.</text>
</comment>
<dbReference type="Proteomes" id="UP000033841">
    <property type="component" value="Unassembled WGS sequence"/>
</dbReference>
<organism evidence="1 2">
    <name type="scientific">Candidatus Shapirobacteria bacterium GW2011_GWE1_38_92</name>
    <dbReference type="NCBI Taxonomy" id="1618489"/>
    <lineage>
        <taxon>Bacteria</taxon>
        <taxon>Candidatus Shapironibacteriota</taxon>
    </lineage>
</organism>
<proteinExistence type="predicted"/>
<name>A0A0G0LGT2_9BACT</name>
<sequence length="67" mass="8058">MENEKLKNLEKELDLYRKKLTQMQKDWSASRGGSRYGDEYLEMQIKVYQDMIISEISVEKPQKIFLL</sequence>
<gene>
    <name evidence="1" type="ORF">UT14_C0041G0015</name>
</gene>